<protein>
    <submittedName>
        <fullName evidence="5">Xanthine dehydrogenase family protein subunit M</fullName>
    </submittedName>
</protein>
<dbReference type="InterPro" id="IPR005107">
    <property type="entry name" value="CO_DH_flav_C"/>
</dbReference>
<organism evidence="5 6">
    <name type="scientific">Halalkalibacter oceani</name>
    <dbReference type="NCBI Taxonomy" id="1653776"/>
    <lineage>
        <taxon>Bacteria</taxon>
        <taxon>Bacillati</taxon>
        <taxon>Bacillota</taxon>
        <taxon>Bacilli</taxon>
        <taxon>Bacillales</taxon>
        <taxon>Bacillaceae</taxon>
        <taxon>Halalkalibacter</taxon>
    </lineage>
</organism>
<evidence type="ECO:0000256" key="1">
    <source>
        <dbReference type="ARBA" id="ARBA00022630"/>
    </source>
</evidence>
<evidence type="ECO:0000259" key="4">
    <source>
        <dbReference type="PROSITE" id="PS51387"/>
    </source>
</evidence>
<dbReference type="Gene3D" id="3.30.465.10">
    <property type="match status" value="1"/>
</dbReference>
<dbReference type="InterPro" id="IPR036318">
    <property type="entry name" value="FAD-bd_PCMH-like_sf"/>
</dbReference>
<dbReference type="InterPro" id="IPR036683">
    <property type="entry name" value="CO_DH_flav_C_dom_sf"/>
</dbReference>
<keyword evidence="2" id="KW-0274">FAD</keyword>
<dbReference type="Pfam" id="PF03450">
    <property type="entry name" value="CO_deh_flav_C"/>
    <property type="match status" value="1"/>
</dbReference>
<reference evidence="5" key="1">
    <citation type="submission" date="2022-05" db="EMBL/GenBank/DDBJ databases">
        <title>Comparative Genomics of Spacecraft Associated Microbes.</title>
        <authorList>
            <person name="Tran M.T."/>
            <person name="Wright A."/>
            <person name="Seuylemezian A."/>
            <person name="Eisen J."/>
            <person name="Coil D."/>
        </authorList>
    </citation>
    <scope>NUCLEOTIDE SEQUENCE</scope>
    <source>
        <strain evidence="5">214.1.1</strain>
    </source>
</reference>
<evidence type="ECO:0000256" key="2">
    <source>
        <dbReference type="ARBA" id="ARBA00022827"/>
    </source>
</evidence>
<dbReference type="SMART" id="SM01092">
    <property type="entry name" value="CO_deh_flav_C"/>
    <property type="match status" value="1"/>
</dbReference>
<dbReference type="AlphaFoldDB" id="A0A9X2DS76"/>
<evidence type="ECO:0000256" key="3">
    <source>
        <dbReference type="ARBA" id="ARBA00023002"/>
    </source>
</evidence>
<dbReference type="InterPro" id="IPR002346">
    <property type="entry name" value="Mopterin_DH_FAD-bd"/>
</dbReference>
<dbReference type="SUPFAM" id="SSF56176">
    <property type="entry name" value="FAD-binding/transporter-associated domain-like"/>
    <property type="match status" value="1"/>
</dbReference>
<comment type="caution">
    <text evidence="5">The sequence shown here is derived from an EMBL/GenBank/DDBJ whole genome shotgun (WGS) entry which is preliminary data.</text>
</comment>
<keyword evidence="3" id="KW-0560">Oxidoreductase</keyword>
<dbReference type="Pfam" id="PF00941">
    <property type="entry name" value="FAD_binding_5"/>
    <property type="match status" value="1"/>
</dbReference>
<dbReference type="PANTHER" id="PTHR42659:SF2">
    <property type="entry name" value="XANTHINE DEHYDROGENASE SUBUNIT C-RELATED"/>
    <property type="match status" value="1"/>
</dbReference>
<evidence type="ECO:0000313" key="5">
    <source>
        <dbReference type="EMBL" id="MCM3714253.1"/>
    </source>
</evidence>
<dbReference type="SUPFAM" id="SSF55447">
    <property type="entry name" value="CO dehydrogenase flavoprotein C-terminal domain-like"/>
    <property type="match status" value="1"/>
</dbReference>
<dbReference type="GO" id="GO:0071949">
    <property type="term" value="F:FAD binding"/>
    <property type="evidence" value="ECO:0007669"/>
    <property type="project" value="InterPro"/>
</dbReference>
<evidence type="ECO:0000313" key="6">
    <source>
        <dbReference type="Proteomes" id="UP001139179"/>
    </source>
</evidence>
<proteinExistence type="predicted"/>
<dbReference type="Proteomes" id="UP001139179">
    <property type="component" value="Unassembled WGS sequence"/>
</dbReference>
<gene>
    <name evidence="5" type="ORF">M3202_09155</name>
</gene>
<dbReference type="GO" id="GO:0016491">
    <property type="term" value="F:oxidoreductase activity"/>
    <property type="evidence" value="ECO:0007669"/>
    <property type="project" value="UniProtKB-KW"/>
</dbReference>
<feature type="domain" description="FAD-binding PCMH-type" evidence="4">
    <location>
        <begin position="1"/>
        <end position="170"/>
    </location>
</feature>
<dbReference type="PROSITE" id="PS51387">
    <property type="entry name" value="FAD_PCMH"/>
    <property type="match status" value="1"/>
</dbReference>
<dbReference type="InterPro" id="IPR016169">
    <property type="entry name" value="FAD-bd_PCMH_sub2"/>
</dbReference>
<dbReference type="RefSeq" id="WP_251223046.1">
    <property type="nucleotide sequence ID" value="NZ_JAMBOL010000006.1"/>
</dbReference>
<dbReference type="InterPro" id="IPR016167">
    <property type="entry name" value="FAD-bd_PCMH_sub1"/>
</dbReference>
<dbReference type="InterPro" id="IPR051312">
    <property type="entry name" value="Diverse_Substr_Oxidored"/>
</dbReference>
<dbReference type="Gene3D" id="3.30.390.50">
    <property type="entry name" value="CO dehydrogenase flavoprotein, C-terminal domain"/>
    <property type="match status" value="1"/>
</dbReference>
<dbReference type="InterPro" id="IPR016166">
    <property type="entry name" value="FAD-bd_PCMH"/>
</dbReference>
<keyword evidence="6" id="KW-1185">Reference proteome</keyword>
<keyword evidence="1" id="KW-0285">Flavoprotein</keyword>
<sequence length="282" mass="30354">MWYRPDNLKQALALLAEEQPTIVCGGTDLFVNWEARKKQSPTRSWLDIQHIPELQRLEQTAEGIEIGAAVTAAELWQSPVTEGLAALREACQVVGGWQIQNRASIGGNFANASPAADMIVPLIAYGAVLTLASRTGTRKVAAADFVTGPKTTVLQDDEMITSVFIPHEVVGVPQTFLRHDQRGGTDISLVSVATVVKGAGAEKEWIKIAVGAANTTVVALSNDELNGTELTEEAIAGIARLYANECQPISDVRASAEYRKEMVKVFVKKALMKLTAKAGRES</sequence>
<dbReference type="EMBL" id="JAMBOL010000006">
    <property type="protein sequence ID" value="MCM3714253.1"/>
    <property type="molecule type" value="Genomic_DNA"/>
</dbReference>
<name>A0A9X2DS76_9BACI</name>
<dbReference type="Gene3D" id="3.30.43.10">
    <property type="entry name" value="Uridine Diphospho-n-acetylenolpyruvylglucosamine Reductase, domain 2"/>
    <property type="match status" value="1"/>
</dbReference>
<dbReference type="PANTHER" id="PTHR42659">
    <property type="entry name" value="XANTHINE DEHYDROGENASE SUBUNIT C-RELATED"/>
    <property type="match status" value="1"/>
</dbReference>
<accession>A0A9X2DS76</accession>